<protein>
    <submittedName>
        <fullName evidence="1">Uncharacterized protein</fullName>
    </submittedName>
</protein>
<dbReference type="PATRIC" id="fig|1339352.3.peg.2624"/>
<sequence length="55" mass="6591">MNTWYKFILNALFSKKREDKDWETTDKEEDVLSNYIELDSLMQVIYHAKETESGS</sequence>
<gene>
    <name evidence="1" type="ORF">M099_2728</name>
</gene>
<name>A0A069SPA2_PHOVU</name>
<comment type="caution">
    <text evidence="1">The sequence shown here is derived from an EMBL/GenBank/DDBJ whole genome shotgun (WGS) entry which is preliminary data.</text>
</comment>
<dbReference type="EMBL" id="JNHM01000031">
    <property type="protein sequence ID" value="KDS53417.1"/>
    <property type="molecule type" value="Genomic_DNA"/>
</dbReference>
<dbReference type="AlphaFoldDB" id="A0A069SPA2"/>
<reference evidence="1 2" key="1">
    <citation type="submission" date="2014-04" db="EMBL/GenBank/DDBJ databases">
        <authorList>
            <person name="Sears C."/>
            <person name="Carroll K."/>
            <person name="Sack B.R."/>
            <person name="Qadri F."/>
            <person name="Myers L.L."/>
            <person name="Chung G.-T."/>
            <person name="Escheverria P."/>
            <person name="Fraser C.M."/>
            <person name="Sadzewicz L."/>
            <person name="Shefchek K.A."/>
            <person name="Tallon L."/>
            <person name="Das S.P."/>
            <person name="Daugherty S."/>
            <person name="Mongodin E.F."/>
        </authorList>
    </citation>
    <scope>NUCLEOTIDE SEQUENCE [LARGE SCALE GENOMIC DNA]</scope>
    <source>
        <strain evidence="1 2">3975 RP4</strain>
    </source>
</reference>
<dbReference type="GeneID" id="58789733"/>
<organism evidence="1 2">
    <name type="scientific">Phocaeicola vulgatus str. 3975 RP4</name>
    <dbReference type="NCBI Taxonomy" id="1339352"/>
    <lineage>
        <taxon>Bacteria</taxon>
        <taxon>Pseudomonadati</taxon>
        <taxon>Bacteroidota</taxon>
        <taxon>Bacteroidia</taxon>
        <taxon>Bacteroidales</taxon>
        <taxon>Bacteroidaceae</taxon>
        <taxon>Phocaeicola</taxon>
    </lineage>
</organism>
<evidence type="ECO:0000313" key="2">
    <source>
        <dbReference type="Proteomes" id="UP000027661"/>
    </source>
</evidence>
<evidence type="ECO:0000313" key="1">
    <source>
        <dbReference type="EMBL" id="KDS53417.1"/>
    </source>
</evidence>
<dbReference type="Proteomes" id="UP000027661">
    <property type="component" value="Unassembled WGS sequence"/>
</dbReference>
<accession>A0A069SPA2</accession>
<proteinExistence type="predicted"/>
<dbReference type="RefSeq" id="WP_005850567.1">
    <property type="nucleotide sequence ID" value="NZ_JNHM01000031.1"/>
</dbReference>